<organism evidence="5 6">
    <name type="scientific">Acidothermus cellulolyticus (strain ATCC 43068 / DSM 8971 / 11B)</name>
    <dbReference type="NCBI Taxonomy" id="351607"/>
    <lineage>
        <taxon>Bacteria</taxon>
        <taxon>Bacillati</taxon>
        <taxon>Actinomycetota</taxon>
        <taxon>Actinomycetes</taxon>
        <taxon>Acidothermales</taxon>
        <taxon>Acidothermaceae</taxon>
        <taxon>Acidothermus</taxon>
    </lineage>
</organism>
<evidence type="ECO:0000259" key="4">
    <source>
        <dbReference type="Pfam" id="PF02018"/>
    </source>
</evidence>
<evidence type="ECO:0000256" key="2">
    <source>
        <dbReference type="SAM" id="MobiDB-lite"/>
    </source>
</evidence>
<evidence type="ECO:0000256" key="3">
    <source>
        <dbReference type="SAM" id="SignalP"/>
    </source>
</evidence>
<gene>
    <name evidence="5" type="ordered locus">Acel_1459</name>
</gene>
<dbReference type="SUPFAM" id="SSF49785">
    <property type="entry name" value="Galactose-binding domain-like"/>
    <property type="match status" value="1"/>
</dbReference>
<dbReference type="Gene3D" id="3.20.20.80">
    <property type="entry name" value="Glycosidases"/>
    <property type="match status" value="1"/>
</dbReference>
<accession>A0LUX1</accession>
<dbReference type="InterPro" id="IPR003305">
    <property type="entry name" value="CenC_carb-bd"/>
</dbReference>
<proteinExistence type="predicted"/>
<feature type="domain" description="CBM-cenC" evidence="4">
    <location>
        <begin position="34"/>
        <end position="149"/>
    </location>
</feature>
<reference evidence="5 6" key="1">
    <citation type="journal article" date="2009" name="Genome Res.">
        <title>Complete genome of the cellulolytic thermophile Acidothermus cellulolyticus 11B provides insights into its ecophysiological and evolutionary adaptations.</title>
        <authorList>
            <person name="Barabote R.D."/>
            <person name="Xie G."/>
            <person name="Leu D.H."/>
            <person name="Normand P."/>
            <person name="Necsulea A."/>
            <person name="Daubin V."/>
            <person name="Medigue C."/>
            <person name="Adney W.S."/>
            <person name="Xu X.C."/>
            <person name="Lapidus A."/>
            <person name="Parales R.E."/>
            <person name="Detter C."/>
            <person name="Pujic P."/>
            <person name="Bruce D."/>
            <person name="Lavire C."/>
            <person name="Challacombe J.F."/>
            <person name="Brettin T.S."/>
            <person name="Berry A.M."/>
        </authorList>
    </citation>
    <scope>NUCLEOTIDE SEQUENCE [LARGE SCALE GENOMIC DNA]</scope>
    <source>
        <strain evidence="6">ATCC 43068 / DSM 8971 / 11B</strain>
    </source>
</reference>
<dbReference type="CAZy" id="GH18">
    <property type="family name" value="Glycoside Hydrolase Family 18"/>
</dbReference>
<dbReference type="Gene3D" id="2.60.120.260">
    <property type="entry name" value="Galactose-binding domain-like"/>
    <property type="match status" value="1"/>
</dbReference>
<feature type="compositionally biased region" description="Low complexity" evidence="2">
    <location>
        <begin position="167"/>
        <end position="204"/>
    </location>
</feature>
<dbReference type="Proteomes" id="UP000008221">
    <property type="component" value="Chromosome"/>
</dbReference>
<keyword evidence="1" id="KW-0378">Hydrolase</keyword>
<name>A0LUX1_ACIC1</name>
<dbReference type="AlphaFoldDB" id="A0LUX1"/>
<dbReference type="eggNOG" id="COG3469">
    <property type="taxonomic scope" value="Bacteria"/>
</dbReference>
<evidence type="ECO:0000313" key="6">
    <source>
        <dbReference type="Proteomes" id="UP000008221"/>
    </source>
</evidence>
<dbReference type="HOGENOM" id="CLU_1064062_0_0_11"/>
<sequence length="261" mass="26153">MKRLHSVVAGAIAASSALVAATALFAVPATAAVNLITNPGLESGALAPWSGAGCSVTNSPVHSGSYVLAGTPSGNSTAQCQQVVAVSPNTSYVLSAYVNGNYVYLGVSGTGTTDVSTWTPGTSGSYAQLSVSFTTGSATTSVTIWVHGWYGQGTYYADDFNLPGNASSSSSPSASPTSSVTPTPTPTSTLSPTPSPTPTSTLSPTPTPPATGLPAHVLTGYWQDFVNGATPLRLRDVPTAYDLIAVAFANATSTPAQCPSA</sequence>
<dbReference type="KEGG" id="ace:Acel_1459"/>
<dbReference type="STRING" id="351607.Acel_1459"/>
<keyword evidence="3" id="KW-0732">Signal</keyword>
<protein>
    <submittedName>
        <fullName evidence="5">Carbohydrate-binding, CenC domain protein</fullName>
    </submittedName>
</protein>
<feature type="region of interest" description="Disordered" evidence="2">
    <location>
        <begin position="166"/>
        <end position="212"/>
    </location>
</feature>
<dbReference type="GO" id="GO:0016798">
    <property type="term" value="F:hydrolase activity, acting on glycosyl bonds"/>
    <property type="evidence" value="ECO:0007669"/>
    <property type="project" value="InterPro"/>
</dbReference>
<evidence type="ECO:0000313" key="5">
    <source>
        <dbReference type="EMBL" id="ABK53231.1"/>
    </source>
</evidence>
<dbReference type="InterPro" id="IPR008979">
    <property type="entry name" value="Galactose-bd-like_sf"/>
</dbReference>
<dbReference type="Pfam" id="PF02018">
    <property type="entry name" value="CBM_4_9"/>
    <property type="match status" value="1"/>
</dbReference>
<dbReference type="EMBL" id="CP000481">
    <property type="protein sequence ID" value="ABK53231.1"/>
    <property type="molecule type" value="Genomic_DNA"/>
</dbReference>
<keyword evidence="6" id="KW-1185">Reference proteome</keyword>
<dbReference type="CAZy" id="CBM16">
    <property type="family name" value="Carbohydrate-Binding Module Family 16"/>
</dbReference>
<dbReference type="InParanoid" id="A0LUX1"/>
<feature type="chain" id="PRO_5002626838" evidence="3">
    <location>
        <begin position="32"/>
        <end position="261"/>
    </location>
</feature>
<feature type="signal peptide" evidence="3">
    <location>
        <begin position="1"/>
        <end position="31"/>
    </location>
</feature>
<evidence type="ECO:0000256" key="1">
    <source>
        <dbReference type="ARBA" id="ARBA00022801"/>
    </source>
</evidence>